<reference evidence="11" key="1">
    <citation type="submission" date="2015-04" db="EMBL/GenBank/DDBJ databases">
        <title>Formation of a single polar flagellum by lateral and polar bacterial flagellar gene sets.</title>
        <authorList>
            <person name="Maruyama Y."/>
            <person name="Kobayashi M."/>
            <person name="Murata K."/>
            <person name="Hashimoto W."/>
        </authorList>
    </citation>
    <scope>NUCLEOTIDE SEQUENCE</scope>
    <source>
        <strain evidence="11">A1</strain>
    </source>
</reference>
<evidence type="ECO:0000256" key="3">
    <source>
        <dbReference type="ARBA" id="ARBA00021717"/>
    </source>
</evidence>
<evidence type="ECO:0000256" key="9">
    <source>
        <dbReference type="NCBIfam" id="TIGR01400"/>
    </source>
</evidence>
<dbReference type="PRINTS" id="PR00953">
    <property type="entry name" value="TYPE3IMRPROT"/>
</dbReference>
<evidence type="ECO:0000256" key="10">
    <source>
        <dbReference type="RuleBase" id="RU362071"/>
    </source>
</evidence>
<feature type="transmembrane region" description="Helical" evidence="10">
    <location>
        <begin position="128"/>
        <end position="151"/>
    </location>
</feature>
<keyword evidence="6 10" id="KW-1133">Transmembrane helix</keyword>
<keyword evidence="7 10" id="KW-0472">Membrane</keyword>
<dbReference type="PANTHER" id="PTHR30065">
    <property type="entry name" value="FLAGELLAR BIOSYNTHETIC PROTEIN FLIR"/>
    <property type="match status" value="1"/>
</dbReference>
<proteinExistence type="inferred from homology"/>
<organism evidence="11">
    <name type="scientific">Sphingomonas sp. A1</name>
    <dbReference type="NCBI Taxonomy" id="90322"/>
    <lineage>
        <taxon>Bacteria</taxon>
        <taxon>Pseudomonadati</taxon>
        <taxon>Pseudomonadota</taxon>
        <taxon>Alphaproteobacteria</taxon>
        <taxon>Sphingomonadales</taxon>
        <taxon>Sphingomonadaceae</taxon>
        <taxon>Sphingomonas</taxon>
    </lineage>
</organism>
<dbReference type="InterPro" id="IPR006303">
    <property type="entry name" value="FliR"/>
</dbReference>
<comment type="similarity">
    <text evidence="2 10">Belongs to the FliR/MopE/SpaR family.</text>
</comment>
<dbReference type="GO" id="GO:0044780">
    <property type="term" value="P:bacterial-type flagellum assembly"/>
    <property type="evidence" value="ECO:0007669"/>
    <property type="project" value="UniProtKB-UniRule"/>
</dbReference>
<feature type="transmembrane region" description="Helical" evidence="10">
    <location>
        <begin position="44"/>
        <end position="67"/>
    </location>
</feature>
<protein>
    <recommendedName>
        <fullName evidence="3 9">Flagellar biosynthetic protein FliR</fullName>
    </recommendedName>
</protein>
<dbReference type="Pfam" id="PF01311">
    <property type="entry name" value="Bac_export_1"/>
    <property type="match status" value="1"/>
</dbReference>
<evidence type="ECO:0000256" key="4">
    <source>
        <dbReference type="ARBA" id="ARBA00022475"/>
    </source>
</evidence>
<dbReference type="EMBL" id="LC043068">
    <property type="protein sequence ID" value="BAQ08197.1"/>
    <property type="molecule type" value="Genomic_DNA"/>
</dbReference>
<keyword evidence="11" id="KW-0282">Flagellum</keyword>
<feature type="transmembrane region" description="Helical" evidence="10">
    <location>
        <begin position="79"/>
        <end position="103"/>
    </location>
</feature>
<evidence type="ECO:0000256" key="7">
    <source>
        <dbReference type="ARBA" id="ARBA00023136"/>
    </source>
</evidence>
<evidence type="ECO:0000256" key="1">
    <source>
        <dbReference type="ARBA" id="ARBA00002578"/>
    </source>
</evidence>
<accession>A0A0A8JCV5</accession>
<dbReference type="NCBIfam" id="TIGR01400">
    <property type="entry name" value="fliR"/>
    <property type="match status" value="1"/>
</dbReference>
<feature type="transmembrane region" description="Helical" evidence="10">
    <location>
        <begin position="213"/>
        <end position="233"/>
    </location>
</feature>
<keyword evidence="5 10" id="KW-0812">Transmembrane</keyword>
<keyword evidence="8 10" id="KW-0975">Bacterial flagellum</keyword>
<comment type="subcellular location">
    <subcellularLocation>
        <location evidence="10">Cell membrane</location>
        <topology evidence="10">Multi-pass membrane protein</topology>
    </subcellularLocation>
    <subcellularLocation>
        <location evidence="10">Bacterial flagellum basal body</location>
    </subcellularLocation>
</comment>
<evidence type="ECO:0000256" key="8">
    <source>
        <dbReference type="ARBA" id="ARBA00023143"/>
    </source>
</evidence>
<name>A0A0A8JCV5_9SPHN</name>
<dbReference type="GO" id="GO:0005886">
    <property type="term" value="C:plasma membrane"/>
    <property type="evidence" value="ECO:0007669"/>
    <property type="project" value="UniProtKB-SubCell"/>
</dbReference>
<keyword evidence="11" id="KW-0966">Cell projection</keyword>
<feature type="transmembrane region" description="Helical" evidence="10">
    <location>
        <begin position="172"/>
        <end position="201"/>
    </location>
</feature>
<dbReference type="AlphaFoldDB" id="A0A0A8JCV5"/>
<dbReference type="GO" id="GO:0009425">
    <property type="term" value="C:bacterial-type flagellum basal body"/>
    <property type="evidence" value="ECO:0007669"/>
    <property type="project" value="UniProtKB-SubCell"/>
</dbReference>
<evidence type="ECO:0000256" key="5">
    <source>
        <dbReference type="ARBA" id="ARBA00022692"/>
    </source>
</evidence>
<dbReference type="GO" id="GO:0006605">
    <property type="term" value="P:protein targeting"/>
    <property type="evidence" value="ECO:0007669"/>
    <property type="project" value="UniProtKB-UniRule"/>
</dbReference>
<evidence type="ECO:0000256" key="2">
    <source>
        <dbReference type="ARBA" id="ARBA00009772"/>
    </source>
</evidence>
<evidence type="ECO:0000256" key="6">
    <source>
        <dbReference type="ARBA" id="ARBA00022989"/>
    </source>
</evidence>
<gene>
    <name evidence="11" type="primary">fliR</name>
</gene>
<comment type="function">
    <text evidence="1 10">Role in flagellar biosynthesis.</text>
</comment>
<keyword evidence="4 10" id="KW-1003">Cell membrane</keyword>
<sequence length="257" mass="27773">MVEPVFGQLLALLHALWWPFCRTLAMFSAAPVIGDNMAPVTVRVLLSLALAVVMLPVAQPAVHIDPFSLQGVAATGEQVVVGLVIGLAFHLTMAIVMVLGYLVSSQMGLAMAVMNDPMNGASSDVVSSMLYILCIIVFFSIDGHIVLVRVLGESFRAWPVGRGFELLALHKLALNVAWVFSAALLLAIPIVFSTLVVQMGFGFLNRVAPTLNLFSLGFSLVTVFGLLMLAQIVHTVPAHYIRMTARVLDMLRRDFGI</sequence>
<keyword evidence="11" id="KW-0969">Cilium</keyword>
<dbReference type="PANTHER" id="PTHR30065:SF8">
    <property type="entry name" value="FLAGELLAR BIOSYNTHETIC PROTEIN FLIR"/>
    <property type="match status" value="1"/>
</dbReference>
<dbReference type="InterPro" id="IPR002010">
    <property type="entry name" value="T3SS_IM_R"/>
</dbReference>
<evidence type="ECO:0000313" key="11">
    <source>
        <dbReference type="EMBL" id="BAQ08197.1"/>
    </source>
</evidence>